<dbReference type="EMBL" id="CH991556">
    <property type="protein sequence ID" value="EDQ88123.1"/>
    <property type="molecule type" value="Genomic_DNA"/>
</dbReference>
<evidence type="ECO:0000256" key="2">
    <source>
        <dbReference type="SAM" id="SignalP"/>
    </source>
</evidence>
<dbReference type="Proteomes" id="UP000001357">
    <property type="component" value="Unassembled WGS sequence"/>
</dbReference>
<protein>
    <submittedName>
        <fullName evidence="3">Uncharacterized protein</fullName>
    </submittedName>
</protein>
<feature type="signal peptide" evidence="2">
    <location>
        <begin position="1"/>
        <end position="23"/>
    </location>
</feature>
<evidence type="ECO:0000313" key="4">
    <source>
        <dbReference type="Proteomes" id="UP000001357"/>
    </source>
</evidence>
<reference evidence="3 4" key="1">
    <citation type="journal article" date="2008" name="Nature">
        <title>The genome of the choanoflagellate Monosiga brevicollis and the origin of metazoans.</title>
        <authorList>
            <consortium name="JGI Sequencing"/>
            <person name="King N."/>
            <person name="Westbrook M.J."/>
            <person name="Young S.L."/>
            <person name="Kuo A."/>
            <person name="Abedin M."/>
            <person name="Chapman J."/>
            <person name="Fairclough S."/>
            <person name="Hellsten U."/>
            <person name="Isogai Y."/>
            <person name="Letunic I."/>
            <person name="Marr M."/>
            <person name="Pincus D."/>
            <person name="Putnam N."/>
            <person name="Rokas A."/>
            <person name="Wright K.J."/>
            <person name="Zuzow R."/>
            <person name="Dirks W."/>
            <person name="Good M."/>
            <person name="Goodstein D."/>
            <person name="Lemons D."/>
            <person name="Li W."/>
            <person name="Lyons J.B."/>
            <person name="Morris A."/>
            <person name="Nichols S."/>
            <person name="Richter D.J."/>
            <person name="Salamov A."/>
            <person name="Bork P."/>
            <person name="Lim W.A."/>
            <person name="Manning G."/>
            <person name="Miller W.T."/>
            <person name="McGinnis W."/>
            <person name="Shapiro H."/>
            <person name="Tjian R."/>
            <person name="Grigoriev I.V."/>
            <person name="Rokhsar D."/>
        </authorList>
    </citation>
    <scope>NUCLEOTIDE SEQUENCE [LARGE SCALE GENOMIC DNA]</scope>
    <source>
        <strain evidence="4">MX1 / ATCC 50154</strain>
    </source>
</reference>
<proteinExistence type="predicted"/>
<keyword evidence="4" id="KW-1185">Reference proteome</keyword>
<sequence length="327" mass="35695">MARLPWCMVLVAIVAWLLVPSYAQNTGNEAALELTARTDQFFRFELGDDLGLDEPLALPTWVQLREVGQPNAPNFFNLTTSPQLTLFGRAPSKAVVLELELRVITPALDQTFPIRFNVSTADIEYATAVTFEIFNYNASQLIGRTSLSQTLTQVFLAAAAQLAAPQGSRAIRLSNIVPGPEPRNVPPTDYNPPIFPNAYLSSSAVLRVLVVESTTCAEWADLVAELFTLAGFDTNLPNNCSTTTPEAGLAETVSSIAEAVVYDWHRSREDFDEHVVPFVVLAALILLTALIVTLVHYCQKSDTEERILQRYGGHGCVVTASLVSLLG</sequence>
<accession>A9V344</accession>
<evidence type="ECO:0000256" key="1">
    <source>
        <dbReference type="SAM" id="Phobius"/>
    </source>
</evidence>
<gene>
    <name evidence="3" type="ORF">MONBRDRAFT_9430</name>
</gene>
<dbReference type="AlphaFoldDB" id="A9V344"/>
<dbReference type="OMA" id="AFEVHAT"/>
<dbReference type="KEGG" id="mbr:MONBRDRAFT_9430"/>
<evidence type="ECO:0000313" key="3">
    <source>
        <dbReference type="EMBL" id="EDQ88123.1"/>
    </source>
</evidence>
<dbReference type="RefSeq" id="XP_001747199.1">
    <property type="nucleotide sequence ID" value="XM_001747147.1"/>
</dbReference>
<keyword evidence="1" id="KW-0812">Transmembrane</keyword>
<dbReference type="InParanoid" id="A9V344"/>
<keyword evidence="1" id="KW-1133">Transmembrane helix</keyword>
<keyword evidence="1" id="KW-0472">Membrane</keyword>
<name>A9V344_MONBE</name>
<feature type="chain" id="PRO_5002742714" evidence="2">
    <location>
        <begin position="24"/>
        <end position="327"/>
    </location>
</feature>
<keyword evidence="2" id="KW-0732">Signal</keyword>
<organism evidence="3 4">
    <name type="scientific">Monosiga brevicollis</name>
    <name type="common">Choanoflagellate</name>
    <dbReference type="NCBI Taxonomy" id="81824"/>
    <lineage>
        <taxon>Eukaryota</taxon>
        <taxon>Choanoflagellata</taxon>
        <taxon>Craspedida</taxon>
        <taxon>Salpingoecidae</taxon>
        <taxon>Monosiga</taxon>
    </lineage>
</organism>
<feature type="transmembrane region" description="Helical" evidence="1">
    <location>
        <begin position="275"/>
        <end position="298"/>
    </location>
</feature>
<dbReference type="GeneID" id="5892514"/>